<sequence length="165" mass="18349">MIMSRDQNIIRNGNIQIGDLSFEEVEKLKYLGATGKSQRCVLILSTNTNITAIVINTTAINITVIIVITIICVTLVLLREYLQESMSERVSITDQVPSKFAFELNFISTVPDASRYKEKVKLASVQLLNYSAVLCAKQGPARFNDLPARSSNARSYLNSDRAFLA</sequence>
<keyword evidence="1" id="KW-0812">Transmembrane</keyword>
<evidence type="ECO:0000313" key="3">
    <source>
        <dbReference type="Proteomes" id="UP001148838"/>
    </source>
</evidence>
<feature type="transmembrane region" description="Helical" evidence="1">
    <location>
        <begin position="53"/>
        <end position="78"/>
    </location>
</feature>
<dbReference type="Proteomes" id="UP001148838">
    <property type="component" value="Unassembled WGS sequence"/>
</dbReference>
<gene>
    <name evidence="2" type="ORF">ANN_16946</name>
</gene>
<accession>A0ABQ8SRJ4</accession>
<keyword evidence="1" id="KW-0472">Membrane</keyword>
<dbReference type="EMBL" id="JAJSOF020000021">
    <property type="protein sequence ID" value="KAJ4436814.1"/>
    <property type="molecule type" value="Genomic_DNA"/>
</dbReference>
<protein>
    <submittedName>
        <fullName evidence="2">Uncharacterized protein</fullName>
    </submittedName>
</protein>
<proteinExistence type="predicted"/>
<reference evidence="2 3" key="1">
    <citation type="journal article" date="2022" name="Allergy">
        <title>Genome assembly and annotation of Periplaneta americana reveal a comprehensive cockroach allergen profile.</title>
        <authorList>
            <person name="Wang L."/>
            <person name="Xiong Q."/>
            <person name="Saelim N."/>
            <person name="Wang L."/>
            <person name="Nong W."/>
            <person name="Wan A.T."/>
            <person name="Shi M."/>
            <person name="Liu X."/>
            <person name="Cao Q."/>
            <person name="Hui J.H.L."/>
            <person name="Sookrung N."/>
            <person name="Leung T.F."/>
            <person name="Tungtrongchitr A."/>
            <person name="Tsui S.K.W."/>
        </authorList>
    </citation>
    <scope>NUCLEOTIDE SEQUENCE [LARGE SCALE GENOMIC DNA]</scope>
    <source>
        <strain evidence="2">PWHHKU_190912</strain>
    </source>
</reference>
<organism evidence="2 3">
    <name type="scientific">Periplaneta americana</name>
    <name type="common">American cockroach</name>
    <name type="synonym">Blatta americana</name>
    <dbReference type="NCBI Taxonomy" id="6978"/>
    <lineage>
        <taxon>Eukaryota</taxon>
        <taxon>Metazoa</taxon>
        <taxon>Ecdysozoa</taxon>
        <taxon>Arthropoda</taxon>
        <taxon>Hexapoda</taxon>
        <taxon>Insecta</taxon>
        <taxon>Pterygota</taxon>
        <taxon>Neoptera</taxon>
        <taxon>Polyneoptera</taxon>
        <taxon>Dictyoptera</taxon>
        <taxon>Blattodea</taxon>
        <taxon>Blattoidea</taxon>
        <taxon>Blattidae</taxon>
        <taxon>Blattinae</taxon>
        <taxon>Periplaneta</taxon>
    </lineage>
</organism>
<name>A0ABQ8SRJ4_PERAM</name>
<comment type="caution">
    <text evidence="2">The sequence shown here is derived from an EMBL/GenBank/DDBJ whole genome shotgun (WGS) entry which is preliminary data.</text>
</comment>
<evidence type="ECO:0000256" key="1">
    <source>
        <dbReference type="SAM" id="Phobius"/>
    </source>
</evidence>
<keyword evidence="1" id="KW-1133">Transmembrane helix</keyword>
<evidence type="ECO:0000313" key="2">
    <source>
        <dbReference type="EMBL" id="KAJ4436814.1"/>
    </source>
</evidence>
<keyword evidence="3" id="KW-1185">Reference proteome</keyword>